<dbReference type="GO" id="GO:0008999">
    <property type="term" value="F:protein-N-terminal-alanine acetyltransferase activity"/>
    <property type="evidence" value="ECO:0007669"/>
    <property type="project" value="TreeGrafter"/>
</dbReference>
<dbReference type="AlphaFoldDB" id="A0A417Z7M2"/>
<comment type="caution">
    <text evidence="2">The sequence shown here is derived from an EMBL/GenBank/DDBJ whole genome shotgun (WGS) entry which is preliminary data.</text>
</comment>
<dbReference type="InterPro" id="IPR051908">
    <property type="entry name" value="Ribosomal_N-acetyltransferase"/>
</dbReference>
<dbReference type="Gene3D" id="3.40.630.30">
    <property type="match status" value="1"/>
</dbReference>
<proteinExistence type="predicted"/>
<dbReference type="InterPro" id="IPR016181">
    <property type="entry name" value="Acyl_CoA_acyltransferase"/>
</dbReference>
<dbReference type="PANTHER" id="PTHR43441">
    <property type="entry name" value="RIBOSOMAL-PROTEIN-SERINE ACETYLTRANSFERASE"/>
    <property type="match status" value="1"/>
</dbReference>
<evidence type="ECO:0000313" key="2">
    <source>
        <dbReference type="EMBL" id="RHW46636.1"/>
    </source>
</evidence>
<accession>A0A417Z7M2</accession>
<evidence type="ECO:0000313" key="3">
    <source>
        <dbReference type="Proteomes" id="UP000285376"/>
    </source>
</evidence>
<feature type="domain" description="N-acetyltransferase" evidence="1">
    <location>
        <begin position="12"/>
        <end position="171"/>
    </location>
</feature>
<dbReference type="EMBL" id="QWLM01000004">
    <property type="protein sequence ID" value="RHW46636.1"/>
    <property type="molecule type" value="Genomic_DNA"/>
</dbReference>
<organism evidence="2 3">
    <name type="scientific">Dermacoccus abyssi</name>
    <dbReference type="NCBI Taxonomy" id="322596"/>
    <lineage>
        <taxon>Bacteria</taxon>
        <taxon>Bacillati</taxon>
        <taxon>Actinomycetota</taxon>
        <taxon>Actinomycetes</taxon>
        <taxon>Micrococcales</taxon>
        <taxon>Dermacoccaceae</taxon>
        <taxon>Dermacoccus</taxon>
    </lineage>
</organism>
<dbReference type="InterPro" id="IPR000182">
    <property type="entry name" value="GNAT_dom"/>
</dbReference>
<evidence type="ECO:0000259" key="1">
    <source>
        <dbReference type="PROSITE" id="PS51186"/>
    </source>
</evidence>
<sequence>MPLLLPIATARTTLRPFTDNDVDDLLDYHARPGVARYLLAGPLDRAGVIAKIERHKTQIGLDTDARAVAVAVEYEGSVVGDVGIWLLDETNERAEIGWVFSPEVAGKGLATEAVAAFIDAVFAHFPLHRLEAQMDGRNDASARLCERLGMTREAYLREDLWSKGEWTDTIKYGLLASDRTK</sequence>
<protein>
    <submittedName>
        <fullName evidence="2">N-acetyltransferase</fullName>
    </submittedName>
</protein>
<keyword evidence="2" id="KW-0808">Transferase</keyword>
<dbReference type="SUPFAM" id="SSF55729">
    <property type="entry name" value="Acyl-CoA N-acyltransferases (Nat)"/>
    <property type="match status" value="1"/>
</dbReference>
<dbReference type="PANTHER" id="PTHR43441:SF11">
    <property type="entry name" value="RIBOSOMAL-PROTEIN-SERINE ACETYLTRANSFERASE"/>
    <property type="match status" value="1"/>
</dbReference>
<name>A0A417Z7M2_9MICO</name>
<dbReference type="GO" id="GO:1990189">
    <property type="term" value="F:protein N-terminal-serine acetyltransferase activity"/>
    <property type="evidence" value="ECO:0007669"/>
    <property type="project" value="TreeGrafter"/>
</dbReference>
<dbReference type="Pfam" id="PF13302">
    <property type="entry name" value="Acetyltransf_3"/>
    <property type="match status" value="1"/>
</dbReference>
<reference evidence="2 3" key="1">
    <citation type="submission" date="2018-08" db="EMBL/GenBank/DDBJ databases">
        <title>Whole genome sequence analysis of Dermacoccus abyssi bacteria isolated from Deep Mariana trench Micromonospora spp reveals genes involved in the environmental adaptation and production of secondary metabolites.</title>
        <authorList>
            <person name="Abdel-Mageed W.M."/>
            <person name="Lehri B."/>
            <person name="Nouioui I."/>
            <person name="Goodfellow I."/>
            <person name="Jaspars M."/>
            <person name="Karlyshev A."/>
        </authorList>
    </citation>
    <scope>NUCLEOTIDE SEQUENCE [LARGE SCALE GENOMIC DNA]</scope>
    <source>
        <strain evidence="2 3">MT1.1</strain>
    </source>
</reference>
<dbReference type="Proteomes" id="UP000285376">
    <property type="component" value="Unassembled WGS sequence"/>
</dbReference>
<gene>
    <name evidence="2" type="ORF">D1832_05230</name>
</gene>
<dbReference type="PROSITE" id="PS51186">
    <property type="entry name" value="GNAT"/>
    <property type="match status" value="1"/>
</dbReference>
<dbReference type="RefSeq" id="WP_118912914.1">
    <property type="nucleotide sequence ID" value="NZ_CBCRVH010000003.1"/>
</dbReference>
<dbReference type="GO" id="GO:0005737">
    <property type="term" value="C:cytoplasm"/>
    <property type="evidence" value="ECO:0007669"/>
    <property type="project" value="TreeGrafter"/>
</dbReference>
<dbReference type="CDD" id="cd04301">
    <property type="entry name" value="NAT_SF"/>
    <property type="match status" value="1"/>
</dbReference>